<comment type="caution">
    <text evidence="2">The sequence shown here is derived from an EMBL/GenBank/DDBJ whole genome shotgun (WGS) entry which is preliminary data.</text>
</comment>
<proteinExistence type="predicted"/>
<dbReference type="Proteomes" id="UP000004319">
    <property type="component" value="Unassembled WGS sequence"/>
</dbReference>
<dbReference type="AlphaFoldDB" id="F7VGQ7"/>
<evidence type="ECO:0000313" key="3">
    <source>
        <dbReference type="Proteomes" id="UP000004319"/>
    </source>
</evidence>
<gene>
    <name evidence="2" type="ORF">ATPR_2556</name>
</gene>
<protein>
    <submittedName>
        <fullName evidence="2">Uncharacterized protein</fullName>
    </submittedName>
</protein>
<evidence type="ECO:0000256" key="1">
    <source>
        <dbReference type="SAM" id="MobiDB-lite"/>
    </source>
</evidence>
<feature type="region of interest" description="Disordered" evidence="1">
    <location>
        <begin position="37"/>
        <end position="58"/>
    </location>
</feature>
<reference evidence="2 3" key="1">
    <citation type="journal article" date="2011" name="Biochem. Biophys. Res. Commun.">
        <title>Increased number of Arginine-based salt bridges contributes to the thermotolerance of thermotolerant acetic acid bacteria, Acetobacter tropicalis SKU1100.</title>
        <authorList>
            <person name="Matsutani M."/>
            <person name="Hirakawa H."/>
            <person name="Nishikura M."/>
            <person name="Soemphol W."/>
            <person name="Ali I.A.I."/>
            <person name="Yakushi T."/>
            <person name="Matsushita K."/>
        </authorList>
    </citation>
    <scope>NUCLEOTIDE SEQUENCE [LARGE SCALE GENOMIC DNA]</scope>
    <source>
        <strain evidence="2 3">NBRC 101654</strain>
    </source>
</reference>
<dbReference type="RefSeq" id="WP_006559576.1">
    <property type="nucleotide sequence ID" value="NZ_BABS01000100.1"/>
</dbReference>
<sequence>MQKSVSFKKCSVERWQTVFTAEKLALPSRCSEIRANRHRIQPQKGPEIEDGAMFETAI</sequence>
<organism evidence="2 3">
    <name type="scientific">Acetobacter tropicalis NBRC 101654</name>
    <dbReference type="NCBI Taxonomy" id="749388"/>
    <lineage>
        <taxon>Bacteria</taxon>
        <taxon>Pseudomonadati</taxon>
        <taxon>Pseudomonadota</taxon>
        <taxon>Alphaproteobacteria</taxon>
        <taxon>Acetobacterales</taxon>
        <taxon>Acetobacteraceae</taxon>
        <taxon>Acetobacter</taxon>
    </lineage>
</organism>
<evidence type="ECO:0000313" key="2">
    <source>
        <dbReference type="EMBL" id="GAA09552.1"/>
    </source>
</evidence>
<name>F7VGQ7_9PROT</name>
<dbReference type="EMBL" id="BABS01000100">
    <property type="protein sequence ID" value="GAA09552.1"/>
    <property type="molecule type" value="Genomic_DNA"/>
</dbReference>
<accession>F7VGQ7</accession>